<dbReference type="PANTHER" id="PTHR43586">
    <property type="entry name" value="CYSTEINE DESULFURASE"/>
    <property type="match status" value="1"/>
</dbReference>
<dbReference type="InterPro" id="IPR000192">
    <property type="entry name" value="Aminotrans_V_dom"/>
</dbReference>
<dbReference type="Gene3D" id="3.90.1150.10">
    <property type="entry name" value="Aspartate Aminotransferase, domain 1"/>
    <property type="match status" value="1"/>
</dbReference>
<comment type="cofactor">
    <cofactor evidence="1 3">
        <name>pyridoxal 5'-phosphate</name>
        <dbReference type="ChEBI" id="CHEBI:597326"/>
    </cofactor>
</comment>
<dbReference type="InterPro" id="IPR015424">
    <property type="entry name" value="PyrdxlP-dep_Trfase"/>
</dbReference>
<feature type="modified residue" description="N6-(pyridoxal phosphate)lysine" evidence="3">
    <location>
        <position position="208"/>
    </location>
</feature>
<keyword evidence="3 5" id="KW-0456">Lyase</keyword>
<comment type="function">
    <text evidence="3">Probably catalyzes the conversion of hercynylcysteine sulfoxide to ergothioneine.</text>
</comment>
<dbReference type="Proteomes" id="UP001060504">
    <property type="component" value="Unassembled WGS sequence"/>
</dbReference>
<name>A0ABQ4V2C6_9MYCO</name>
<protein>
    <recommendedName>
        <fullName evidence="3">Probable hercynylcysteine sulfoxide lyase</fullName>
        <ecNumber evidence="3">4.4.-.-</ecNumber>
    </recommendedName>
</protein>
<comment type="pathway">
    <text evidence="3">Amino-acid biosynthesis; ergothioneine biosynthesis.</text>
</comment>
<feature type="domain" description="Aminotransferase class V" evidence="4">
    <location>
        <begin position="22"/>
        <end position="228"/>
    </location>
</feature>
<dbReference type="HAMAP" id="MF_02038">
    <property type="entry name" value="EgtE"/>
    <property type="match status" value="1"/>
</dbReference>
<comment type="similarity">
    <text evidence="3">Belongs to the class-V pyridoxal-phosphate-dependent aminotransferase family. EgtE subfamily.</text>
</comment>
<sequence length="363" mass="37594">MALDTALADRWRAVRPPVAGVHVDSAACSRQSLAAIDAAARHARHEAEVGGYVAAEAAAPVLDAGRAAVRVLTGMADAEVVFTTGSNNALDILLGDWRGERTLACLPGEFGPNLLAMAQHDFEVRLLPVDGSGRADIDAAAVALERNPPSLVHFTMLGSHSGIVQPAHDMAAVCRASGVPLIVDAAQGFAHLDCAGIGADALYSSSRKWTAGPRGVGMLAAGTGVLSESAMLRLGHAETNIGLHVGLSVALGEHIGVGPTEMQAGLREVGAATRTVLDQVAGWSVIEDVAEPSAITTLRPPDGVDPMEVRARLIAEHSIVTTYLGLERAPREMTRPALRVSPHVDVTDADLETLAEALAAVTS</sequence>
<dbReference type="InterPro" id="IPR015422">
    <property type="entry name" value="PyrdxlP-dep_Trfase_small"/>
</dbReference>
<dbReference type="SUPFAM" id="SSF53383">
    <property type="entry name" value="PLP-dependent transferases"/>
    <property type="match status" value="1"/>
</dbReference>
<dbReference type="EMBL" id="BPRH01000040">
    <property type="protein sequence ID" value="GJF08090.1"/>
    <property type="molecule type" value="Genomic_DNA"/>
</dbReference>
<reference evidence="5 6" key="1">
    <citation type="submission" date="2021-08" db="EMBL/GenBank/DDBJ databases">
        <title>Draft genome sequence of Mycolicibacterium sp. NGTWS1702 strain.</title>
        <authorList>
            <person name="Matsumoto M."/>
            <person name="Tang B.C.C."/>
            <person name="Machida Y."/>
            <person name="Matoyama H."/>
            <person name="Kishihara T."/>
            <person name="Sato S."/>
            <person name="Kondo I."/>
            <person name="Sano M."/>
            <person name="Kato G."/>
        </authorList>
    </citation>
    <scope>NUCLEOTIDE SEQUENCE [LARGE SCALE GENOMIC DNA]</scope>
    <source>
        <strain evidence="5 6">NGTWSNA01</strain>
    </source>
</reference>
<evidence type="ECO:0000256" key="2">
    <source>
        <dbReference type="ARBA" id="ARBA00022898"/>
    </source>
</evidence>
<gene>
    <name evidence="3 5" type="primary">egtE</name>
    <name evidence="5" type="ORF">NGTWS1702_00380</name>
</gene>
<accession>A0ABQ4V2C6</accession>
<evidence type="ECO:0000256" key="1">
    <source>
        <dbReference type="ARBA" id="ARBA00001933"/>
    </source>
</evidence>
<dbReference type="EC" id="4.4.-.-" evidence="3"/>
<evidence type="ECO:0000256" key="3">
    <source>
        <dbReference type="HAMAP-Rule" id="MF_02038"/>
    </source>
</evidence>
<keyword evidence="6" id="KW-1185">Reference proteome</keyword>
<dbReference type="NCBIfam" id="TIGR04343">
    <property type="entry name" value="egtE_PLP_lyase"/>
    <property type="match status" value="1"/>
</dbReference>
<dbReference type="Pfam" id="PF00266">
    <property type="entry name" value="Aminotran_5"/>
    <property type="match status" value="1"/>
</dbReference>
<dbReference type="GO" id="GO:0016829">
    <property type="term" value="F:lyase activity"/>
    <property type="evidence" value="ECO:0007669"/>
    <property type="project" value="UniProtKB-KW"/>
</dbReference>
<dbReference type="PANTHER" id="PTHR43586:SF8">
    <property type="entry name" value="CYSTEINE DESULFURASE 1, CHLOROPLASTIC"/>
    <property type="match status" value="1"/>
</dbReference>
<comment type="catalytic activity">
    <reaction evidence="3">
        <text>S-(hercyn-2-yl)-L-cysteine S-oxide + AH2 + H(+) = ergothioneine + pyruvate + A + NH4(+)</text>
        <dbReference type="Rhea" id="RHEA:42688"/>
        <dbReference type="ChEBI" id="CHEBI:13193"/>
        <dbReference type="ChEBI" id="CHEBI:15361"/>
        <dbReference type="ChEBI" id="CHEBI:15378"/>
        <dbReference type="ChEBI" id="CHEBI:17499"/>
        <dbReference type="ChEBI" id="CHEBI:28938"/>
        <dbReference type="ChEBI" id="CHEBI:82706"/>
        <dbReference type="ChEBI" id="CHEBI:134344"/>
    </reaction>
</comment>
<dbReference type="InterPro" id="IPR015421">
    <property type="entry name" value="PyrdxlP-dep_Trfase_major"/>
</dbReference>
<proteinExistence type="inferred from homology"/>
<keyword evidence="2 3" id="KW-0663">Pyridoxal phosphate</keyword>
<dbReference type="InterPro" id="IPR027563">
    <property type="entry name" value="EgtE"/>
</dbReference>
<evidence type="ECO:0000259" key="4">
    <source>
        <dbReference type="Pfam" id="PF00266"/>
    </source>
</evidence>
<comment type="caution">
    <text evidence="5">The sequence shown here is derived from an EMBL/GenBank/DDBJ whole genome shotgun (WGS) entry which is preliminary data.</text>
</comment>
<dbReference type="Gene3D" id="3.40.640.10">
    <property type="entry name" value="Type I PLP-dependent aspartate aminotransferase-like (Major domain)"/>
    <property type="match status" value="1"/>
</dbReference>
<evidence type="ECO:0000313" key="5">
    <source>
        <dbReference type="EMBL" id="GJF08090.1"/>
    </source>
</evidence>
<organism evidence="5 6">
    <name type="scientific">Mycolicibacterium cyprinidarum</name>
    <dbReference type="NCBI Taxonomy" id="2860311"/>
    <lineage>
        <taxon>Bacteria</taxon>
        <taxon>Bacillati</taxon>
        <taxon>Actinomycetota</taxon>
        <taxon>Actinomycetes</taxon>
        <taxon>Mycobacteriales</taxon>
        <taxon>Mycobacteriaceae</taxon>
        <taxon>Mycolicibacterium</taxon>
    </lineage>
</organism>
<evidence type="ECO:0000313" key="6">
    <source>
        <dbReference type="Proteomes" id="UP001060504"/>
    </source>
</evidence>